<keyword evidence="1" id="KW-0732">Signal</keyword>
<dbReference type="EMBL" id="JAULSN010000007">
    <property type="protein sequence ID" value="KAK3366731.1"/>
    <property type="molecule type" value="Genomic_DNA"/>
</dbReference>
<evidence type="ECO:0008006" key="4">
    <source>
        <dbReference type="Google" id="ProtNLM"/>
    </source>
</evidence>
<keyword evidence="3" id="KW-1185">Reference proteome</keyword>
<comment type="caution">
    <text evidence="2">The sequence shown here is derived from an EMBL/GenBank/DDBJ whole genome shotgun (WGS) entry which is preliminary data.</text>
</comment>
<dbReference type="AlphaFoldDB" id="A0AAE0N0V5"/>
<accession>A0AAE0N0V5</accession>
<organism evidence="2 3">
    <name type="scientific">Lasiosphaeria ovina</name>
    <dbReference type="NCBI Taxonomy" id="92902"/>
    <lineage>
        <taxon>Eukaryota</taxon>
        <taxon>Fungi</taxon>
        <taxon>Dikarya</taxon>
        <taxon>Ascomycota</taxon>
        <taxon>Pezizomycotina</taxon>
        <taxon>Sordariomycetes</taxon>
        <taxon>Sordariomycetidae</taxon>
        <taxon>Sordariales</taxon>
        <taxon>Lasiosphaeriaceae</taxon>
        <taxon>Lasiosphaeria</taxon>
    </lineage>
</organism>
<evidence type="ECO:0000313" key="3">
    <source>
        <dbReference type="Proteomes" id="UP001287356"/>
    </source>
</evidence>
<reference evidence="2" key="2">
    <citation type="submission" date="2023-06" db="EMBL/GenBank/DDBJ databases">
        <authorList>
            <consortium name="Lawrence Berkeley National Laboratory"/>
            <person name="Haridas S."/>
            <person name="Hensen N."/>
            <person name="Bonometti L."/>
            <person name="Westerberg I."/>
            <person name="Brannstrom I.O."/>
            <person name="Guillou S."/>
            <person name="Cros-Aarteil S."/>
            <person name="Calhoun S."/>
            <person name="Kuo A."/>
            <person name="Mondo S."/>
            <person name="Pangilinan J."/>
            <person name="Riley R."/>
            <person name="Labutti K."/>
            <person name="Andreopoulos B."/>
            <person name="Lipzen A."/>
            <person name="Chen C."/>
            <person name="Yanf M."/>
            <person name="Daum C."/>
            <person name="Ng V."/>
            <person name="Clum A."/>
            <person name="Steindorff A."/>
            <person name="Ohm R."/>
            <person name="Martin F."/>
            <person name="Silar P."/>
            <person name="Natvig D."/>
            <person name="Lalanne C."/>
            <person name="Gautier V."/>
            <person name="Ament-Velasquez S.L."/>
            <person name="Kruys A."/>
            <person name="Hutchinson M.I."/>
            <person name="Powell A.J."/>
            <person name="Barry K."/>
            <person name="Miller A.N."/>
            <person name="Grigoriev I.V."/>
            <person name="Debuchy R."/>
            <person name="Gladieux P."/>
            <person name="Thoren M.H."/>
            <person name="Johannesson H."/>
        </authorList>
    </citation>
    <scope>NUCLEOTIDE SEQUENCE</scope>
    <source>
        <strain evidence="2">CBS 958.72</strain>
    </source>
</reference>
<evidence type="ECO:0000256" key="1">
    <source>
        <dbReference type="SAM" id="SignalP"/>
    </source>
</evidence>
<name>A0AAE0N0V5_9PEZI</name>
<feature type="signal peptide" evidence="1">
    <location>
        <begin position="1"/>
        <end position="39"/>
    </location>
</feature>
<protein>
    <recommendedName>
        <fullName evidence="4">Secreted protein</fullName>
    </recommendedName>
</protein>
<reference evidence="2" key="1">
    <citation type="journal article" date="2023" name="Mol. Phylogenet. Evol.">
        <title>Genome-scale phylogeny and comparative genomics of the fungal order Sordariales.</title>
        <authorList>
            <person name="Hensen N."/>
            <person name="Bonometti L."/>
            <person name="Westerberg I."/>
            <person name="Brannstrom I.O."/>
            <person name="Guillou S."/>
            <person name="Cros-Aarteil S."/>
            <person name="Calhoun S."/>
            <person name="Haridas S."/>
            <person name="Kuo A."/>
            <person name="Mondo S."/>
            <person name="Pangilinan J."/>
            <person name="Riley R."/>
            <person name="LaButti K."/>
            <person name="Andreopoulos B."/>
            <person name="Lipzen A."/>
            <person name="Chen C."/>
            <person name="Yan M."/>
            <person name="Daum C."/>
            <person name="Ng V."/>
            <person name="Clum A."/>
            <person name="Steindorff A."/>
            <person name="Ohm R.A."/>
            <person name="Martin F."/>
            <person name="Silar P."/>
            <person name="Natvig D.O."/>
            <person name="Lalanne C."/>
            <person name="Gautier V."/>
            <person name="Ament-Velasquez S.L."/>
            <person name="Kruys A."/>
            <person name="Hutchinson M.I."/>
            <person name="Powell A.J."/>
            <person name="Barry K."/>
            <person name="Miller A.N."/>
            <person name="Grigoriev I.V."/>
            <person name="Debuchy R."/>
            <person name="Gladieux P."/>
            <person name="Hiltunen Thoren M."/>
            <person name="Johannesson H."/>
        </authorList>
    </citation>
    <scope>NUCLEOTIDE SEQUENCE</scope>
    <source>
        <strain evidence="2">CBS 958.72</strain>
    </source>
</reference>
<dbReference type="Proteomes" id="UP001287356">
    <property type="component" value="Unassembled WGS sequence"/>
</dbReference>
<gene>
    <name evidence="2" type="ORF">B0T24DRAFT_367317</name>
</gene>
<feature type="chain" id="PRO_5042108385" description="Secreted protein" evidence="1">
    <location>
        <begin position="40"/>
        <end position="86"/>
    </location>
</feature>
<proteinExistence type="predicted"/>
<evidence type="ECO:0000313" key="2">
    <source>
        <dbReference type="EMBL" id="KAK3366731.1"/>
    </source>
</evidence>
<sequence>MHRRWAIPPSGIKRATRNPHALIRVALLIILQAPPLAISSPTTSVPTLCKTTISSHACSKLSFTCPRDMRSYRRRLHGDDLCRHSR</sequence>